<evidence type="ECO:0000256" key="13">
    <source>
        <dbReference type="ARBA" id="ARBA00023136"/>
    </source>
</evidence>
<organism evidence="21 22">
    <name type="scientific">Canna indica</name>
    <name type="common">Indian-shot</name>
    <dbReference type="NCBI Taxonomy" id="4628"/>
    <lineage>
        <taxon>Eukaryota</taxon>
        <taxon>Viridiplantae</taxon>
        <taxon>Streptophyta</taxon>
        <taxon>Embryophyta</taxon>
        <taxon>Tracheophyta</taxon>
        <taxon>Spermatophyta</taxon>
        <taxon>Magnoliopsida</taxon>
        <taxon>Liliopsida</taxon>
        <taxon>Zingiberales</taxon>
        <taxon>Cannaceae</taxon>
        <taxon>Canna</taxon>
    </lineage>
</organism>
<dbReference type="SMART" id="SM00181">
    <property type="entry name" value="EGF"/>
    <property type="match status" value="2"/>
</dbReference>
<evidence type="ECO:0000256" key="17">
    <source>
        <dbReference type="PROSITE-ProRule" id="PRU10141"/>
    </source>
</evidence>
<evidence type="ECO:0000256" key="6">
    <source>
        <dbReference type="ARBA" id="ARBA00022692"/>
    </source>
</evidence>
<evidence type="ECO:0000256" key="10">
    <source>
        <dbReference type="ARBA" id="ARBA00022777"/>
    </source>
</evidence>
<dbReference type="Pfam" id="PF07645">
    <property type="entry name" value="EGF_CA"/>
    <property type="match status" value="1"/>
</dbReference>
<dbReference type="CDD" id="cd14066">
    <property type="entry name" value="STKc_IRAK"/>
    <property type="match status" value="1"/>
</dbReference>
<keyword evidence="2" id="KW-0723">Serine/threonine-protein kinase</keyword>
<dbReference type="EMBL" id="CP136895">
    <property type="protein sequence ID" value="WOL09514.1"/>
    <property type="molecule type" value="Genomic_DNA"/>
</dbReference>
<dbReference type="GO" id="GO:0005886">
    <property type="term" value="C:plasma membrane"/>
    <property type="evidence" value="ECO:0007669"/>
    <property type="project" value="TreeGrafter"/>
</dbReference>
<evidence type="ECO:0000256" key="15">
    <source>
        <dbReference type="ARBA" id="ARBA00023180"/>
    </source>
</evidence>
<dbReference type="GO" id="GO:0005509">
    <property type="term" value="F:calcium ion binding"/>
    <property type="evidence" value="ECO:0007669"/>
    <property type="project" value="InterPro"/>
</dbReference>
<dbReference type="InterPro" id="IPR001881">
    <property type="entry name" value="EGF-like_Ca-bd_dom"/>
</dbReference>
<evidence type="ECO:0000256" key="16">
    <source>
        <dbReference type="ARBA" id="ARBA00058961"/>
    </source>
</evidence>
<reference evidence="21 22" key="1">
    <citation type="submission" date="2023-10" db="EMBL/GenBank/DDBJ databases">
        <title>Chromosome-scale genome assembly provides insights into flower coloration mechanisms of Canna indica.</title>
        <authorList>
            <person name="Li C."/>
        </authorList>
    </citation>
    <scope>NUCLEOTIDE SEQUENCE [LARGE SCALE GENOMIC DNA]</scope>
    <source>
        <tissue evidence="21">Flower</tissue>
    </source>
</reference>
<dbReference type="InterPro" id="IPR025287">
    <property type="entry name" value="WAK_GUB"/>
</dbReference>
<keyword evidence="9 17" id="KW-0547">Nucleotide-binding</keyword>
<sequence>MRSLLALVFILVLVLPLASCNRLNPSVLQKGSPNCYNFSIPFPFGINTSAPIARAGFEVYCNDMQGGFPMLQLGNATYQLLNISLEGYVRIAGRTIKWSCNSNGWNEPPSNVIDLTGTPYTFSETQNRFTATGCDAMAMIVADSGGPHNYTGGCVAFCPTPDSAIDGSCTGVGCCQAPVPRGLKSLRLNFTSIRGMTGSANDTSGTCSKAFIVEQSWFKFSIDDLRGNPNDSYRPVVLDWSIGNKTCEQARAAPDYACVSNHTDCYDAGTGYRCNCSQGYRGNPYDPLAGCLDIDECNDPNKHDCVWKCINEVGRYRCDCPRGSSGDGKKQGTGCNKVNMLEIGLGTVLGVLVIVVMVGISAYWGFNRMQRRRIKQRNFMQNGGLLLQQHISARRAVARIFSSEELARATDNFNESRVLGHGGYGTVYKGILSDDRVVAIKKSKFIDQNQIEQFINEVIILSQINHRNVVKLLGCCLETEVPLLVYEFISNGTLSHHVHSSKAPMSWENRLRIAVETAGALAYLHSATAIPIIHRDVKSANILLDEDFTAKVSDFGASRLIPYDQTHVTTLVQGTLGYLDPEYFQTSVLTEKSDVYSFGVVLMELLTREKPISLGRSEEERNLASHFITLLEEKRLLSVLDHKTVEEAGERQLLEVAQITRRCLNLKADDRPTMKEVAVELNALRRLLLQHAARQRRKEGEEWLLSNSPSNLCRRRTIKEDYNMECHHLLSTTLDQDEGMRVI</sequence>
<dbReference type="Proteomes" id="UP001327560">
    <property type="component" value="Chromosome 6"/>
</dbReference>
<dbReference type="InterPro" id="IPR045274">
    <property type="entry name" value="WAK-like"/>
</dbReference>
<evidence type="ECO:0000256" key="19">
    <source>
        <dbReference type="SAM" id="SignalP"/>
    </source>
</evidence>
<keyword evidence="13 18" id="KW-0472">Membrane</keyword>
<evidence type="ECO:0000256" key="9">
    <source>
        <dbReference type="ARBA" id="ARBA00022741"/>
    </source>
</evidence>
<keyword evidence="22" id="KW-1185">Reference proteome</keyword>
<evidence type="ECO:0000256" key="7">
    <source>
        <dbReference type="ARBA" id="ARBA00022729"/>
    </source>
</evidence>
<evidence type="ECO:0000313" key="22">
    <source>
        <dbReference type="Proteomes" id="UP001327560"/>
    </source>
</evidence>
<dbReference type="InterPro" id="IPR049883">
    <property type="entry name" value="NOTCH1_EGF-like"/>
</dbReference>
<dbReference type="InterPro" id="IPR001245">
    <property type="entry name" value="Ser-Thr/Tyr_kinase_cat_dom"/>
</dbReference>
<accession>A0AAQ3KJ18</accession>
<feature type="domain" description="Protein kinase" evidence="20">
    <location>
        <begin position="413"/>
        <end position="688"/>
    </location>
</feature>
<dbReference type="SMART" id="SM00220">
    <property type="entry name" value="S_TKc"/>
    <property type="match status" value="1"/>
</dbReference>
<dbReference type="Pfam" id="PF13947">
    <property type="entry name" value="GUB_WAK_bind"/>
    <property type="match status" value="1"/>
</dbReference>
<dbReference type="InterPro" id="IPR000742">
    <property type="entry name" value="EGF"/>
</dbReference>
<keyword evidence="6 18" id="KW-0812">Transmembrane</keyword>
<keyword evidence="7 19" id="KW-0732">Signal</keyword>
<dbReference type="PROSITE" id="PS01187">
    <property type="entry name" value="EGF_CA"/>
    <property type="match status" value="1"/>
</dbReference>
<evidence type="ECO:0000256" key="5">
    <source>
        <dbReference type="ARBA" id="ARBA00022679"/>
    </source>
</evidence>
<dbReference type="Gene3D" id="2.10.25.10">
    <property type="entry name" value="Laminin"/>
    <property type="match status" value="1"/>
</dbReference>
<feature type="chain" id="PRO_5042917025" evidence="19">
    <location>
        <begin position="21"/>
        <end position="743"/>
    </location>
</feature>
<keyword evidence="8" id="KW-0677">Repeat</keyword>
<dbReference type="InterPro" id="IPR011009">
    <property type="entry name" value="Kinase-like_dom_sf"/>
</dbReference>
<dbReference type="GO" id="GO:0004674">
    <property type="term" value="F:protein serine/threonine kinase activity"/>
    <property type="evidence" value="ECO:0007669"/>
    <property type="project" value="UniProtKB-KW"/>
</dbReference>
<dbReference type="GO" id="GO:0007166">
    <property type="term" value="P:cell surface receptor signaling pathway"/>
    <property type="evidence" value="ECO:0007669"/>
    <property type="project" value="InterPro"/>
</dbReference>
<keyword evidence="12 18" id="KW-1133">Transmembrane helix</keyword>
<proteinExistence type="predicted"/>
<dbReference type="AlphaFoldDB" id="A0AAQ3KJ18"/>
<dbReference type="Gene3D" id="1.10.510.10">
    <property type="entry name" value="Transferase(Phosphotransferase) domain 1"/>
    <property type="match status" value="1"/>
</dbReference>
<name>A0AAQ3KJ18_9LILI</name>
<dbReference type="Pfam" id="PF07714">
    <property type="entry name" value="PK_Tyr_Ser-Thr"/>
    <property type="match status" value="1"/>
</dbReference>
<comment type="subcellular location">
    <subcellularLocation>
        <location evidence="1">Membrane</location>
        <topology evidence="1">Single-pass type I membrane protein</topology>
    </subcellularLocation>
</comment>
<dbReference type="FunFam" id="1.10.510.10:FF:000084">
    <property type="entry name" value="Wall-associated receptor kinase 2"/>
    <property type="match status" value="1"/>
</dbReference>
<dbReference type="SMART" id="SM00179">
    <property type="entry name" value="EGF_CA"/>
    <property type="match status" value="1"/>
</dbReference>
<evidence type="ECO:0000256" key="1">
    <source>
        <dbReference type="ARBA" id="ARBA00004479"/>
    </source>
</evidence>
<evidence type="ECO:0000256" key="2">
    <source>
        <dbReference type="ARBA" id="ARBA00022527"/>
    </source>
</evidence>
<evidence type="ECO:0000259" key="20">
    <source>
        <dbReference type="PROSITE" id="PS50011"/>
    </source>
</evidence>
<keyword evidence="14" id="KW-1015">Disulfide bond</keyword>
<keyword evidence="11 17" id="KW-0067">ATP-binding</keyword>
<comment type="function">
    <text evidence="16">Serine/threonine-protein kinase that may function as a signaling receptor of extracellular matrix component. Binding to pectin may have significance in the control of cell expansion, morphogenesis and development.</text>
</comment>
<dbReference type="FunFam" id="3.30.200.20:FF:000043">
    <property type="entry name" value="Wall-associated receptor kinase 2"/>
    <property type="match status" value="1"/>
</dbReference>
<dbReference type="PROSITE" id="PS00107">
    <property type="entry name" value="PROTEIN_KINASE_ATP"/>
    <property type="match status" value="1"/>
</dbReference>
<evidence type="ECO:0000256" key="4">
    <source>
        <dbReference type="ARBA" id="ARBA00022553"/>
    </source>
</evidence>
<keyword evidence="10 21" id="KW-0418">Kinase</keyword>
<evidence type="ECO:0000256" key="11">
    <source>
        <dbReference type="ARBA" id="ARBA00022840"/>
    </source>
</evidence>
<dbReference type="PANTHER" id="PTHR27005">
    <property type="entry name" value="WALL-ASSOCIATED RECEPTOR KINASE-LIKE 21"/>
    <property type="match status" value="1"/>
</dbReference>
<keyword evidence="3" id="KW-0245">EGF-like domain</keyword>
<gene>
    <name evidence="21" type="ORF">Cni_G18267</name>
</gene>
<evidence type="ECO:0000256" key="3">
    <source>
        <dbReference type="ARBA" id="ARBA00022536"/>
    </source>
</evidence>
<dbReference type="InterPro" id="IPR017441">
    <property type="entry name" value="Protein_kinase_ATP_BS"/>
</dbReference>
<dbReference type="PROSITE" id="PS00108">
    <property type="entry name" value="PROTEIN_KINASE_ST"/>
    <property type="match status" value="1"/>
</dbReference>
<dbReference type="InterPro" id="IPR000719">
    <property type="entry name" value="Prot_kinase_dom"/>
</dbReference>
<keyword evidence="21" id="KW-0675">Receptor</keyword>
<keyword evidence="15" id="KW-0325">Glycoprotein</keyword>
<feature type="transmembrane region" description="Helical" evidence="18">
    <location>
        <begin position="343"/>
        <end position="366"/>
    </location>
</feature>
<feature type="signal peptide" evidence="19">
    <location>
        <begin position="1"/>
        <end position="20"/>
    </location>
</feature>
<evidence type="ECO:0000256" key="14">
    <source>
        <dbReference type="ARBA" id="ARBA00023157"/>
    </source>
</evidence>
<feature type="binding site" evidence="17">
    <location>
        <position position="442"/>
    </location>
    <ligand>
        <name>ATP</name>
        <dbReference type="ChEBI" id="CHEBI:30616"/>
    </ligand>
</feature>
<dbReference type="PANTHER" id="PTHR27005:SF283">
    <property type="entry name" value="OS02G0633066 PROTEIN"/>
    <property type="match status" value="1"/>
</dbReference>
<keyword evidence="4" id="KW-0597">Phosphoprotein</keyword>
<dbReference type="CDD" id="cd00054">
    <property type="entry name" value="EGF_CA"/>
    <property type="match status" value="1"/>
</dbReference>
<dbReference type="PROSITE" id="PS50011">
    <property type="entry name" value="PROTEIN_KINASE_DOM"/>
    <property type="match status" value="1"/>
</dbReference>
<evidence type="ECO:0000256" key="12">
    <source>
        <dbReference type="ARBA" id="ARBA00022989"/>
    </source>
</evidence>
<dbReference type="GO" id="GO:0030247">
    <property type="term" value="F:polysaccharide binding"/>
    <property type="evidence" value="ECO:0007669"/>
    <property type="project" value="InterPro"/>
</dbReference>
<keyword evidence="5" id="KW-0808">Transferase</keyword>
<evidence type="ECO:0000313" key="21">
    <source>
        <dbReference type="EMBL" id="WOL09514.1"/>
    </source>
</evidence>
<protein>
    <submittedName>
        <fullName evidence="21">Wall-associated receptor kinase 5-like</fullName>
    </submittedName>
</protein>
<dbReference type="SUPFAM" id="SSF57196">
    <property type="entry name" value="EGF/Laminin"/>
    <property type="match status" value="1"/>
</dbReference>
<dbReference type="GO" id="GO:0005524">
    <property type="term" value="F:ATP binding"/>
    <property type="evidence" value="ECO:0007669"/>
    <property type="project" value="UniProtKB-UniRule"/>
</dbReference>
<evidence type="ECO:0000256" key="8">
    <source>
        <dbReference type="ARBA" id="ARBA00022737"/>
    </source>
</evidence>
<evidence type="ECO:0000256" key="18">
    <source>
        <dbReference type="SAM" id="Phobius"/>
    </source>
</evidence>
<dbReference type="SUPFAM" id="SSF56112">
    <property type="entry name" value="Protein kinase-like (PK-like)"/>
    <property type="match status" value="1"/>
</dbReference>
<dbReference type="Gene3D" id="3.30.200.20">
    <property type="entry name" value="Phosphorylase Kinase, domain 1"/>
    <property type="match status" value="1"/>
</dbReference>
<dbReference type="InterPro" id="IPR008271">
    <property type="entry name" value="Ser/Thr_kinase_AS"/>
</dbReference>
<dbReference type="FunFam" id="2.10.25.10:FF:000038">
    <property type="entry name" value="Fibrillin 2"/>
    <property type="match status" value="1"/>
</dbReference>
<dbReference type="InterPro" id="IPR018097">
    <property type="entry name" value="EGF_Ca-bd_CS"/>
</dbReference>